<organism evidence="1 2">
    <name type="scientific">Amanita thiersii Skay4041</name>
    <dbReference type="NCBI Taxonomy" id="703135"/>
    <lineage>
        <taxon>Eukaryota</taxon>
        <taxon>Fungi</taxon>
        <taxon>Dikarya</taxon>
        <taxon>Basidiomycota</taxon>
        <taxon>Agaricomycotina</taxon>
        <taxon>Agaricomycetes</taxon>
        <taxon>Agaricomycetidae</taxon>
        <taxon>Agaricales</taxon>
        <taxon>Pluteineae</taxon>
        <taxon>Amanitaceae</taxon>
        <taxon>Amanita</taxon>
    </lineage>
</organism>
<gene>
    <name evidence="1" type="ORF">AMATHDRAFT_151083</name>
</gene>
<evidence type="ECO:0008006" key="3">
    <source>
        <dbReference type="Google" id="ProtNLM"/>
    </source>
</evidence>
<dbReference type="InterPro" id="IPR052980">
    <property type="entry name" value="Crinkler_effector"/>
</dbReference>
<dbReference type="Proteomes" id="UP000242287">
    <property type="component" value="Unassembled WGS sequence"/>
</dbReference>
<evidence type="ECO:0000313" key="1">
    <source>
        <dbReference type="EMBL" id="PFH47854.1"/>
    </source>
</evidence>
<dbReference type="PANTHER" id="PTHR33129:SF3">
    <property type="entry name" value="HOT SPOT (RHS) PROTEIN, PUTATIVE-RELATED"/>
    <property type="match status" value="1"/>
</dbReference>
<dbReference type="STRING" id="703135.A0A2A9NEV1"/>
<protein>
    <recommendedName>
        <fullName evidence="3">Crinkler (CRN) family protein</fullName>
    </recommendedName>
</protein>
<accession>A0A2A9NEV1</accession>
<dbReference type="AlphaFoldDB" id="A0A2A9NEV1"/>
<name>A0A2A9NEV1_9AGAR</name>
<dbReference type="PANTHER" id="PTHR33129">
    <property type="entry name" value="PROTEIN KINASE DOMAIN-CONTAINING PROTEIN-RELATED"/>
    <property type="match status" value="1"/>
</dbReference>
<dbReference type="OrthoDB" id="2340858at2759"/>
<evidence type="ECO:0000313" key="2">
    <source>
        <dbReference type="Proteomes" id="UP000242287"/>
    </source>
</evidence>
<sequence length="486" mass="56138">MTEEEESDDDIIEGCHFLKVDIKYFDFPRIWIRAEYIRLYEALEARYRMHLNPNTARAVVVTGQPGIGKSIWIYYALRRRLAEKKSVIWYYEGTRYLFVEEGVYKVPDGFRRFKSLVWTLVDSGNAKDEVLKDLVMPHARHFVIYCTSPSQDRWRHLYKTAHKSTFIMNPWKRKEILRVTSTLQSGAIPDESVNRVFHELGPIARLCINYLGFDDAIEEYRECVESAISNITASEVEKLLRDCLSLKMDAISRKICLISRRDKENVRSAVIVSPITPFIKSRLANRLRSLERSELIRLYKHFSNVPESRVFAGLYFEVTGQQCLQDGATLELLPMVKLPSSRSKTKPQWYSSHVVIEDETLEAFRKQVLKEQKSLTIPQGLPVEEYTGNCTSIAPNVIYVPASKNQVAFDSFILMDGLLYLFQFSIASNHDIKPGLLDFIHKTSGCPSIDNCCFVFIHPPDHVLVCPQPWRLEMQKLCPFSAVLNM</sequence>
<proteinExistence type="predicted"/>
<reference evidence="1 2" key="1">
    <citation type="submission" date="2014-02" db="EMBL/GenBank/DDBJ databases">
        <title>Transposable element dynamics among asymbiotic and ectomycorrhizal Amanita fungi.</title>
        <authorList>
            <consortium name="DOE Joint Genome Institute"/>
            <person name="Hess J."/>
            <person name="Skrede I."/>
            <person name="Wolfe B."/>
            <person name="LaButti K."/>
            <person name="Ohm R.A."/>
            <person name="Grigoriev I.V."/>
            <person name="Pringle A."/>
        </authorList>
    </citation>
    <scope>NUCLEOTIDE SEQUENCE [LARGE SCALE GENOMIC DNA]</scope>
    <source>
        <strain evidence="1 2">SKay4041</strain>
    </source>
</reference>
<dbReference type="EMBL" id="KZ302087">
    <property type="protein sequence ID" value="PFH47854.1"/>
    <property type="molecule type" value="Genomic_DNA"/>
</dbReference>
<keyword evidence="2" id="KW-1185">Reference proteome</keyword>